<dbReference type="InterPro" id="IPR007712">
    <property type="entry name" value="RelE/ParE_toxin"/>
</dbReference>
<evidence type="ECO:0000313" key="6">
    <source>
        <dbReference type="Proteomes" id="UP000552560"/>
    </source>
</evidence>
<evidence type="ECO:0000256" key="2">
    <source>
        <dbReference type="ARBA" id="ARBA00022649"/>
    </source>
</evidence>
<dbReference type="PANTHER" id="PTHR33755:SF6">
    <property type="entry name" value="PLASMID STABILIZATION SYSTEM PROTEIN"/>
    <property type="match status" value="1"/>
</dbReference>
<evidence type="ECO:0000313" key="3">
    <source>
        <dbReference type="EMBL" id="NMX96312.1"/>
    </source>
</evidence>
<reference evidence="4" key="3">
    <citation type="submission" date="2020-01" db="EMBL/GenBank/DDBJ databases">
        <title>Complete genome sequence of Pseudomonas veronii strain PVy, a versatile degrader capable of using multiple contaminants as sole carbon sources.</title>
        <authorList>
            <person name="Lopez-Echartea E."/>
            <person name="Ridl J."/>
            <person name="Pajer P."/>
            <person name="Strejcek M."/>
            <person name="Suman J."/>
            <person name="Uhlik O."/>
        </authorList>
    </citation>
    <scope>NUCLEOTIDE SEQUENCE</scope>
    <source>
        <strain evidence="4">Pvy</strain>
    </source>
</reference>
<evidence type="ECO:0000256" key="1">
    <source>
        <dbReference type="ARBA" id="ARBA00006226"/>
    </source>
</evidence>
<evidence type="ECO:0000313" key="4">
    <source>
        <dbReference type="EMBL" id="QCG65088.1"/>
    </source>
</evidence>
<name>A0A0R3BDL2_PSEVE</name>
<reference evidence="3 6" key="2">
    <citation type="journal article" date="2020" name="Front. Microbiol.">
        <title>Genetic Organization of the aprX-lipA2 Operon Affects the Proteolytic Potential of Pseudomonas Species in Milk.</title>
        <authorList>
            <person name="Maier C."/>
            <person name="Huptas C."/>
            <person name="von Neubeck M."/>
            <person name="Scherer S."/>
            <person name="Wenning M."/>
            <person name="Lucking G."/>
        </authorList>
    </citation>
    <scope>NUCLEOTIDE SEQUENCE [LARGE SCALE GENOMIC DNA]</scope>
    <source>
        <strain evidence="3 6">WS 4671</strain>
    </source>
</reference>
<dbReference type="RefSeq" id="WP_032805156.1">
    <property type="nucleotide sequence ID" value="NZ_CBDFBJ010000017.1"/>
</dbReference>
<dbReference type="InterPro" id="IPR051803">
    <property type="entry name" value="TA_system_RelE-like_toxin"/>
</dbReference>
<dbReference type="EMBL" id="CP039631">
    <property type="protein sequence ID" value="QCG65088.1"/>
    <property type="molecule type" value="Genomic_DNA"/>
</dbReference>
<protein>
    <submittedName>
        <fullName evidence="3">Type II toxin-antitoxin system RelE/ParE family toxin</fullName>
    </submittedName>
</protein>
<dbReference type="AlphaFoldDB" id="A0A0R3BDL2"/>
<keyword evidence="2" id="KW-1277">Toxin-antitoxin system</keyword>
<dbReference type="EMBL" id="JAAQWE010000005">
    <property type="protein sequence ID" value="NMX96312.1"/>
    <property type="molecule type" value="Genomic_DNA"/>
</dbReference>
<dbReference type="OrthoDB" id="9798046at2"/>
<organism evidence="3 6">
    <name type="scientific">Pseudomonas veronii</name>
    <dbReference type="NCBI Taxonomy" id="76761"/>
    <lineage>
        <taxon>Bacteria</taxon>
        <taxon>Pseudomonadati</taxon>
        <taxon>Pseudomonadota</taxon>
        <taxon>Gammaproteobacteria</taxon>
        <taxon>Pseudomonadales</taxon>
        <taxon>Pseudomonadaceae</taxon>
        <taxon>Pseudomonas</taxon>
    </lineage>
</organism>
<comment type="similarity">
    <text evidence="1">Belongs to the RelE toxin family.</text>
</comment>
<reference evidence="5" key="1">
    <citation type="submission" date="2019-04" db="EMBL/GenBank/DDBJ databases">
        <title>Complete genome sequence of Pseudomonas veronii strain PVy, a versatile degrader capable of using multiple contaminants as sole carbon sources.</title>
        <authorList>
            <person name="Lopez-Echartea E."/>
            <person name="Ridl J."/>
            <person name="Pajer P."/>
            <person name="Strejcek M."/>
            <person name="Suman J."/>
            <person name="Uhlik O."/>
        </authorList>
    </citation>
    <scope>NUCLEOTIDE SEQUENCE [LARGE SCALE GENOMIC DNA]</scope>
    <source>
        <strain evidence="5">Pvy</strain>
    </source>
</reference>
<dbReference type="Gene3D" id="3.30.2310.20">
    <property type="entry name" value="RelE-like"/>
    <property type="match status" value="1"/>
</dbReference>
<dbReference type="GeneID" id="47553834"/>
<gene>
    <name evidence="4" type="ORF">E4167_06250</name>
    <name evidence="3" type="ORF">HBO43_06845</name>
</gene>
<dbReference type="PANTHER" id="PTHR33755">
    <property type="entry name" value="TOXIN PARE1-RELATED"/>
    <property type="match status" value="1"/>
</dbReference>
<evidence type="ECO:0000313" key="5">
    <source>
        <dbReference type="Proteomes" id="UP000298274"/>
    </source>
</evidence>
<dbReference type="Pfam" id="PF05016">
    <property type="entry name" value="ParE_toxin"/>
    <property type="match status" value="1"/>
</dbReference>
<proteinExistence type="inferred from homology"/>
<dbReference type="Proteomes" id="UP000298274">
    <property type="component" value="Chromosome"/>
</dbReference>
<dbReference type="KEGG" id="pvr:PverR02_01640"/>
<dbReference type="Proteomes" id="UP000552560">
    <property type="component" value="Unassembled WGS sequence"/>
</dbReference>
<dbReference type="InterPro" id="IPR035093">
    <property type="entry name" value="RelE/ParE_toxin_dom_sf"/>
</dbReference>
<sequence>MLLVKWRPEAIVALIEIIDYIEQYNPVAAVSLHQTIVVAAEGLSLMPYGFKHGRLSGTREMVVHPNYLVVYRVTEHVEIVMVLHTRQEYPRDVIGPHHSTSRQ</sequence>
<accession>A0A0R3BDL2</accession>